<comment type="subcellular location">
    <subcellularLocation>
        <location evidence="12">Cytoplasm</location>
    </subcellularLocation>
</comment>
<evidence type="ECO:0000259" key="13">
    <source>
        <dbReference type="Pfam" id="PF00294"/>
    </source>
</evidence>
<protein>
    <recommendedName>
        <fullName evidence="3 12">Ribokinase</fullName>
        <shortName evidence="12">RK</shortName>
        <ecNumber evidence="2 12">2.7.1.15</ecNumber>
    </recommendedName>
</protein>
<dbReference type="PROSITE" id="PS00584">
    <property type="entry name" value="PFKB_KINASES_2"/>
    <property type="match status" value="1"/>
</dbReference>
<dbReference type="InterPro" id="IPR002173">
    <property type="entry name" value="Carboh/pur_kinase_PfkB_CS"/>
</dbReference>
<dbReference type="SUPFAM" id="SSF53613">
    <property type="entry name" value="Ribokinase-like"/>
    <property type="match status" value="1"/>
</dbReference>
<dbReference type="RefSeq" id="WP_377974578.1">
    <property type="nucleotide sequence ID" value="NZ_JBBKYA010000001.1"/>
</dbReference>
<dbReference type="PRINTS" id="PR00990">
    <property type="entry name" value="RIBOKINASE"/>
</dbReference>
<name>A0ABW6CVI2_9BACT</name>
<evidence type="ECO:0000256" key="8">
    <source>
        <dbReference type="ARBA" id="ARBA00022840"/>
    </source>
</evidence>
<evidence type="ECO:0000256" key="12">
    <source>
        <dbReference type="HAMAP-Rule" id="MF_01987"/>
    </source>
</evidence>
<dbReference type="CDD" id="cd01174">
    <property type="entry name" value="ribokinase"/>
    <property type="match status" value="1"/>
</dbReference>
<reference evidence="14 15" key="1">
    <citation type="submission" date="2024-03" db="EMBL/GenBank/DDBJ databases">
        <title>Aquirufa genome sequencing.</title>
        <authorList>
            <person name="Pitt A."/>
            <person name="Hahn M.W."/>
        </authorList>
    </citation>
    <scope>NUCLEOTIDE SEQUENCE [LARGE SCALE GENOMIC DNA]</scope>
    <source>
        <strain evidence="14 15">PLAD-142S6K</strain>
    </source>
</reference>
<evidence type="ECO:0000256" key="2">
    <source>
        <dbReference type="ARBA" id="ARBA00012035"/>
    </source>
</evidence>
<keyword evidence="7 12" id="KW-0418">Kinase</keyword>
<feature type="domain" description="Carbohydrate kinase PfkB" evidence="13">
    <location>
        <begin position="1"/>
        <end position="294"/>
    </location>
</feature>
<comment type="function">
    <text evidence="12">Catalyzes the phosphorylation of ribose at O-5 in a reaction requiring ATP and magnesium. The resulting D-ribose-5-phosphate can then be used either for sythesis of nucleotides, histidine, and tryptophan, or as a component of the pentose phosphate pathway.</text>
</comment>
<feature type="binding site" evidence="12">
    <location>
        <position position="282"/>
    </location>
    <ligand>
        <name>K(+)</name>
        <dbReference type="ChEBI" id="CHEBI:29103"/>
    </ligand>
</feature>
<dbReference type="EMBL" id="JBBKYA010000001">
    <property type="protein sequence ID" value="MFD3274957.1"/>
    <property type="molecule type" value="Genomic_DNA"/>
</dbReference>
<dbReference type="EC" id="2.7.1.15" evidence="2 12"/>
<keyword evidence="12" id="KW-0963">Cytoplasm</keyword>
<evidence type="ECO:0000256" key="3">
    <source>
        <dbReference type="ARBA" id="ARBA00016943"/>
    </source>
</evidence>
<evidence type="ECO:0000256" key="6">
    <source>
        <dbReference type="ARBA" id="ARBA00022741"/>
    </source>
</evidence>
<feature type="binding site" evidence="12">
    <location>
        <position position="291"/>
    </location>
    <ligand>
        <name>K(+)</name>
        <dbReference type="ChEBI" id="CHEBI:29103"/>
    </ligand>
</feature>
<organism evidence="14 15">
    <name type="scientific">Aquirufa echingensis</name>
    <dbReference type="NCBI Taxonomy" id="3096516"/>
    <lineage>
        <taxon>Bacteria</taxon>
        <taxon>Pseudomonadati</taxon>
        <taxon>Bacteroidota</taxon>
        <taxon>Cytophagia</taxon>
        <taxon>Cytophagales</taxon>
        <taxon>Flectobacillaceae</taxon>
        <taxon>Aquirufa</taxon>
    </lineage>
</organism>
<dbReference type="PANTHER" id="PTHR10584:SF166">
    <property type="entry name" value="RIBOKINASE"/>
    <property type="match status" value="1"/>
</dbReference>
<feature type="active site" description="Proton acceptor" evidence="12">
    <location>
        <position position="252"/>
    </location>
</feature>
<evidence type="ECO:0000256" key="4">
    <source>
        <dbReference type="ARBA" id="ARBA00022679"/>
    </source>
</evidence>
<feature type="binding site" evidence="12">
    <location>
        <begin position="251"/>
        <end position="252"/>
    </location>
    <ligand>
        <name>ATP</name>
        <dbReference type="ChEBI" id="CHEBI:30616"/>
    </ligand>
</feature>
<evidence type="ECO:0000256" key="9">
    <source>
        <dbReference type="ARBA" id="ARBA00022842"/>
    </source>
</evidence>
<feature type="binding site" evidence="12">
    <location>
        <position position="287"/>
    </location>
    <ligand>
        <name>K(+)</name>
        <dbReference type="ChEBI" id="CHEBI:29103"/>
    </ligand>
</feature>
<dbReference type="InterPro" id="IPR011877">
    <property type="entry name" value="Ribokinase"/>
</dbReference>
<sequence length="299" mass="31442">MPKIIVVGSSNTDMVIQSARIPRPGETILGGSFFMNPGGKGANQAVAAARLGGQVHFICKVGQDVFGDMARQQFITEGIHTDYVISDPNLPSGVALINVDAQGENSITVASGANGNLGIVDIEQADALFQVGDILLIQLEIPLETVWHTIKKAHNKGVKVILNPAPAAEIPDEIYPYLFALTPNETETELLTGIEVNSLGKAQEAATILLNKGVAHMLITMGSQGAYYQSAETKNFFPTKQVQAIDTTAAGDCFNGALAVALSNHSNWEDAIPFACAAATISVTRPGAQASMPSLAELS</sequence>
<dbReference type="NCBIfam" id="NF008353">
    <property type="entry name" value="PRK11142.1"/>
    <property type="match status" value="1"/>
</dbReference>
<feature type="binding site" evidence="12">
    <location>
        <begin position="39"/>
        <end position="43"/>
    </location>
    <ligand>
        <name>substrate</name>
    </ligand>
</feature>
<evidence type="ECO:0000313" key="14">
    <source>
        <dbReference type="EMBL" id="MFD3274957.1"/>
    </source>
</evidence>
<comment type="similarity">
    <text evidence="1">Belongs to the carbohydrate kinase pfkB family.</text>
</comment>
<evidence type="ECO:0000256" key="1">
    <source>
        <dbReference type="ARBA" id="ARBA00005380"/>
    </source>
</evidence>
<dbReference type="InterPro" id="IPR002139">
    <property type="entry name" value="Ribo/fructo_kinase"/>
</dbReference>
<dbReference type="HAMAP" id="MF_01987">
    <property type="entry name" value="Ribokinase"/>
    <property type="match status" value="1"/>
</dbReference>
<dbReference type="Gene3D" id="3.40.1190.20">
    <property type="match status" value="1"/>
</dbReference>
<feature type="binding site" evidence="12">
    <location>
        <position position="246"/>
    </location>
    <ligand>
        <name>K(+)</name>
        <dbReference type="ChEBI" id="CHEBI:29103"/>
    </ligand>
</feature>
<dbReference type="Proteomes" id="UP001598114">
    <property type="component" value="Unassembled WGS sequence"/>
</dbReference>
<keyword evidence="10 12" id="KW-0630">Potassium</keyword>
<keyword evidence="9 12" id="KW-0460">Magnesium</keyword>
<dbReference type="Pfam" id="PF00294">
    <property type="entry name" value="PfkB"/>
    <property type="match status" value="1"/>
</dbReference>
<accession>A0ABW6CVI2</accession>
<feature type="binding site" evidence="12">
    <location>
        <position position="285"/>
    </location>
    <ligand>
        <name>K(+)</name>
        <dbReference type="ChEBI" id="CHEBI:29103"/>
    </ligand>
</feature>
<dbReference type="NCBIfam" id="TIGR02152">
    <property type="entry name" value="D_ribokin_bact"/>
    <property type="match status" value="1"/>
</dbReference>
<proteinExistence type="inferred from homology"/>
<comment type="similarity">
    <text evidence="12">Belongs to the carbohydrate kinase PfkB family. Ribokinase subfamily.</text>
</comment>
<feature type="binding site" evidence="12">
    <location>
        <position position="140"/>
    </location>
    <ligand>
        <name>substrate</name>
    </ligand>
</feature>
<feature type="binding site" evidence="12">
    <location>
        <begin position="11"/>
        <end position="13"/>
    </location>
    <ligand>
        <name>substrate</name>
    </ligand>
</feature>
<dbReference type="InterPro" id="IPR029056">
    <property type="entry name" value="Ribokinase-like"/>
</dbReference>
<feature type="binding site" evidence="12">
    <location>
        <position position="252"/>
    </location>
    <ligand>
        <name>substrate</name>
    </ligand>
</feature>
<evidence type="ECO:0000313" key="15">
    <source>
        <dbReference type="Proteomes" id="UP001598114"/>
    </source>
</evidence>
<evidence type="ECO:0000256" key="5">
    <source>
        <dbReference type="ARBA" id="ARBA00022723"/>
    </source>
</evidence>
<keyword evidence="4 12" id="KW-0808">Transferase</keyword>
<keyword evidence="5 12" id="KW-0479">Metal-binding</keyword>
<dbReference type="InterPro" id="IPR011611">
    <property type="entry name" value="PfkB_dom"/>
</dbReference>
<evidence type="ECO:0000256" key="7">
    <source>
        <dbReference type="ARBA" id="ARBA00022777"/>
    </source>
</evidence>
<dbReference type="PANTHER" id="PTHR10584">
    <property type="entry name" value="SUGAR KINASE"/>
    <property type="match status" value="1"/>
</dbReference>
<evidence type="ECO:0000256" key="11">
    <source>
        <dbReference type="ARBA" id="ARBA00023277"/>
    </source>
</evidence>
<comment type="pathway">
    <text evidence="12">Carbohydrate metabolism; D-ribose degradation; D-ribose 5-phosphate from beta-D-ribopyranose: step 2/2.</text>
</comment>
<comment type="activity regulation">
    <text evidence="12">Activated by a monovalent cation that binds near, but not in, the active site. The most likely occupant of the site in vivo is potassium. Ion binding induces a conformational change that may alter substrate affinity.</text>
</comment>
<keyword evidence="8 12" id="KW-0067">ATP-binding</keyword>
<comment type="caution">
    <text evidence="14">The sequence shown here is derived from an EMBL/GenBank/DDBJ whole genome shotgun (WGS) entry which is preliminary data.</text>
</comment>
<comment type="cofactor">
    <cofactor evidence="12">
        <name>Mg(2+)</name>
        <dbReference type="ChEBI" id="CHEBI:18420"/>
    </cofactor>
    <text evidence="12">Requires a divalent cation, most likely magnesium in vivo, as an electrophilic catalyst to aid phosphoryl group transfer. It is the chelate of the metal and the nucleotide that is the actual substrate.</text>
</comment>
<keyword evidence="11 12" id="KW-0119">Carbohydrate metabolism</keyword>
<gene>
    <name evidence="12 14" type="primary">rbsK</name>
    <name evidence="14" type="ORF">SKC38_01800</name>
</gene>
<comment type="subunit">
    <text evidence="12">Homodimer.</text>
</comment>
<comment type="catalytic activity">
    <reaction evidence="12">
        <text>D-ribose + ATP = D-ribose 5-phosphate + ADP + H(+)</text>
        <dbReference type="Rhea" id="RHEA:13697"/>
        <dbReference type="ChEBI" id="CHEBI:15378"/>
        <dbReference type="ChEBI" id="CHEBI:30616"/>
        <dbReference type="ChEBI" id="CHEBI:47013"/>
        <dbReference type="ChEBI" id="CHEBI:78346"/>
        <dbReference type="ChEBI" id="CHEBI:456216"/>
        <dbReference type="EC" id="2.7.1.15"/>
    </reaction>
</comment>
<dbReference type="GO" id="GO:0004747">
    <property type="term" value="F:ribokinase activity"/>
    <property type="evidence" value="ECO:0007669"/>
    <property type="project" value="UniProtKB-EC"/>
</dbReference>
<keyword evidence="6 12" id="KW-0547">Nucleotide-binding</keyword>
<feature type="binding site" evidence="12">
    <location>
        <position position="184"/>
    </location>
    <ligand>
        <name>ATP</name>
        <dbReference type="ChEBI" id="CHEBI:30616"/>
    </ligand>
</feature>
<comment type="caution">
    <text evidence="12">Lacks conserved residue(s) required for the propagation of feature annotation.</text>
</comment>
<keyword evidence="15" id="KW-1185">Reference proteome</keyword>
<feature type="binding site" evidence="12">
    <location>
        <begin position="220"/>
        <end position="225"/>
    </location>
    <ligand>
        <name>ATP</name>
        <dbReference type="ChEBI" id="CHEBI:30616"/>
    </ligand>
</feature>
<feature type="binding site" evidence="12">
    <location>
        <position position="248"/>
    </location>
    <ligand>
        <name>K(+)</name>
        <dbReference type="ChEBI" id="CHEBI:29103"/>
    </ligand>
</feature>
<evidence type="ECO:0000256" key="10">
    <source>
        <dbReference type="ARBA" id="ARBA00022958"/>
    </source>
</evidence>